<feature type="region of interest" description="Disordered" evidence="1">
    <location>
        <begin position="36"/>
        <end position="82"/>
    </location>
</feature>
<gene>
    <name evidence="2" type="ORF">QYT958_LOCUS42240</name>
</gene>
<dbReference type="EMBL" id="CAJOBR010052401">
    <property type="protein sequence ID" value="CAF5054001.1"/>
    <property type="molecule type" value="Genomic_DNA"/>
</dbReference>
<reference evidence="2" key="1">
    <citation type="submission" date="2021-02" db="EMBL/GenBank/DDBJ databases">
        <authorList>
            <person name="Nowell W R."/>
        </authorList>
    </citation>
    <scope>NUCLEOTIDE SEQUENCE</scope>
</reference>
<dbReference type="Proteomes" id="UP000663848">
    <property type="component" value="Unassembled WGS sequence"/>
</dbReference>
<evidence type="ECO:0000313" key="2">
    <source>
        <dbReference type="EMBL" id="CAF5054001.1"/>
    </source>
</evidence>
<feature type="non-terminal residue" evidence="2">
    <location>
        <position position="1"/>
    </location>
</feature>
<name>A0A822CYA6_9BILA</name>
<accession>A0A822CYA6</accession>
<organism evidence="2 3">
    <name type="scientific">Rotaria socialis</name>
    <dbReference type="NCBI Taxonomy" id="392032"/>
    <lineage>
        <taxon>Eukaryota</taxon>
        <taxon>Metazoa</taxon>
        <taxon>Spiralia</taxon>
        <taxon>Gnathifera</taxon>
        <taxon>Rotifera</taxon>
        <taxon>Eurotatoria</taxon>
        <taxon>Bdelloidea</taxon>
        <taxon>Philodinida</taxon>
        <taxon>Philodinidae</taxon>
        <taxon>Rotaria</taxon>
    </lineage>
</organism>
<evidence type="ECO:0000256" key="1">
    <source>
        <dbReference type="SAM" id="MobiDB-lite"/>
    </source>
</evidence>
<evidence type="ECO:0000313" key="3">
    <source>
        <dbReference type="Proteomes" id="UP000663848"/>
    </source>
</evidence>
<feature type="compositionally biased region" description="Polar residues" evidence="1">
    <location>
        <begin position="36"/>
        <end position="61"/>
    </location>
</feature>
<feature type="non-terminal residue" evidence="2">
    <location>
        <position position="82"/>
    </location>
</feature>
<protein>
    <submittedName>
        <fullName evidence="2">Uncharacterized protein</fullName>
    </submittedName>
</protein>
<sequence length="82" mass="8917">SFHEFDSKIFSHLQATHQKVLQIRVPATPIIQLSSIGEPKQSSTTEIVKSQTPTIESSTLGTTKQQTPTTKSSTPIQPNSPS</sequence>
<proteinExistence type="predicted"/>
<dbReference type="AlphaFoldDB" id="A0A822CYA6"/>
<feature type="compositionally biased region" description="Low complexity" evidence="1">
    <location>
        <begin position="62"/>
        <end position="75"/>
    </location>
</feature>
<comment type="caution">
    <text evidence="2">The sequence shown here is derived from an EMBL/GenBank/DDBJ whole genome shotgun (WGS) entry which is preliminary data.</text>
</comment>